<dbReference type="RefSeq" id="WP_086888370.1">
    <property type="nucleotide sequence ID" value="NZ_CP019893.1"/>
</dbReference>
<dbReference type="Proteomes" id="UP000250088">
    <property type="component" value="Chromosome"/>
</dbReference>
<sequence>MSRGGRDDSSTLPPGDAFAVLGNETRFEIVRTLWELYEPEDPANVVKFADLYDGDTAVSFSELYEAVGYGDSGNFNYHLEQLTDHFVRRTDAGYELTEAGFEIARSVVAGTVGEKLRLDSVEVDEPCPRCGAPVVIDYDNHHLAASCSQCPGIWQDATGDDGVLFTFAVPPSGLTDRTPEEVFHATLRYNLNRIRSFIDGVCPDCSSAVEQSLDVCDDHEPREGGGCPHCHRQHAIEVAERCHQCKSVARGPLTIAILAHPSVTAFYHDRGIVHDFTAWETFRRAQTLETELLETDPYRIRVTIPCDGDRLRLTLDETLAVVDVVQELSSATSTD</sequence>
<organism evidence="3 4">
    <name type="scientific">Natrarchaeobaculum aegyptiacum</name>
    <dbReference type="NCBI Taxonomy" id="745377"/>
    <lineage>
        <taxon>Archaea</taxon>
        <taxon>Methanobacteriati</taxon>
        <taxon>Methanobacteriota</taxon>
        <taxon>Stenosarchaea group</taxon>
        <taxon>Halobacteria</taxon>
        <taxon>Halobacteriales</taxon>
        <taxon>Natrialbaceae</taxon>
        <taxon>Natrarchaeobaculum</taxon>
    </lineage>
</organism>
<dbReference type="InterPro" id="IPR055775">
    <property type="entry name" value="DUF7351"/>
</dbReference>
<gene>
    <name evidence="3" type="ORF">B1756_09805</name>
</gene>
<evidence type="ECO:0000259" key="2">
    <source>
        <dbReference type="Pfam" id="PF24042"/>
    </source>
</evidence>
<keyword evidence="4" id="KW-1185">Reference proteome</keyword>
<dbReference type="Pfam" id="PF24038">
    <property type="entry name" value="DUF7347"/>
    <property type="match status" value="1"/>
</dbReference>
<dbReference type="OrthoDB" id="8482at2157"/>
<dbReference type="AlphaFoldDB" id="A0A2Z2HSB3"/>
<dbReference type="InterPro" id="IPR055771">
    <property type="entry name" value="DUF7347"/>
</dbReference>
<evidence type="ECO:0000313" key="4">
    <source>
        <dbReference type="Proteomes" id="UP000250088"/>
    </source>
</evidence>
<dbReference type="EMBL" id="CP019893">
    <property type="protein sequence ID" value="ARS89992.1"/>
    <property type="molecule type" value="Genomic_DNA"/>
</dbReference>
<reference evidence="4" key="1">
    <citation type="submission" date="2017-02" db="EMBL/GenBank/DDBJ databases">
        <title>Natronthermophilus aegyptiacus gen. nov.,sp. nov., an aerobic, extremely halophilic alkalithermophilic archaeon isolated from the athalassohaline Wadi An Natrun, Egypt.</title>
        <authorList>
            <person name="Zhao B."/>
        </authorList>
    </citation>
    <scope>NUCLEOTIDE SEQUENCE [LARGE SCALE GENOMIC DNA]</scope>
    <source>
        <strain evidence="4">JW/NM-HA 15</strain>
    </source>
</reference>
<evidence type="ECO:0000259" key="1">
    <source>
        <dbReference type="Pfam" id="PF24038"/>
    </source>
</evidence>
<dbReference type="GeneID" id="32894374"/>
<feature type="domain" description="DUF7347" evidence="1">
    <location>
        <begin position="14"/>
        <end position="107"/>
    </location>
</feature>
<feature type="domain" description="DUF7351" evidence="2">
    <location>
        <begin position="124"/>
        <end position="321"/>
    </location>
</feature>
<accession>A0A2Z2HSB3</accession>
<protein>
    <submittedName>
        <fullName evidence="3">ArsR family transcriptional regulator</fullName>
    </submittedName>
</protein>
<name>A0A2Z2HSB3_9EURY</name>
<dbReference type="Pfam" id="PF24042">
    <property type="entry name" value="DUF7351"/>
    <property type="match status" value="1"/>
</dbReference>
<dbReference type="KEGG" id="naj:B1756_09805"/>
<evidence type="ECO:0000313" key="3">
    <source>
        <dbReference type="EMBL" id="ARS89992.1"/>
    </source>
</evidence>
<proteinExistence type="predicted"/>